<dbReference type="InterPro" id="IPR002545">
    <property type="entry name" value="CheW-lke_dom"/>
</dbReference>
<dbReference type="PANTHER" id="PTHR22617:SF45">
    <property type="entry name" value="CHEMOTAXIS PROTEIN CHEW"/>
    <property type="match status" value="1"/>
</dbReference>
<dbReference type="InterPro" id="IPR036061">
    <property type="entry name" value="CheW-like_dom_sf"/>
</dbReference>
<sequence>MANGSEFLTFKLGGEDYGLDLLRVQEIRSFEEPTRIANAPAGVLGVLDLRGVIVPVVDLRVHLGFPQAPRDGNTVVIVLAITGRVVGVVVDGVSDVIAIGPKQLRPAPEFNARLERRHVMAIGAVDRRMLILVDIDALLGEPSLGLLSV</sequence>
<dbReference type="GO" id="GO:0006935">
    <property type="term" value="P:chemotaxis"/>
    <property type="evidence" value="ECO:0007669"/>
    <property type="project" value="InterPro"/>
</dbReference>
<gene>
    <name evidence="5" type="ORF">A4W93_19165</name>
</gene>
<keyword evidence="3" id="KW-0963">Cytoplasm</keyword>
<dbReference type="STRING" id="946333.A4W93_19165"/>
<dbReference type="Pfam" id="PF01584">
    <property type="entry name" value="CheW"/>
    <property type="match status" value="1"/>
</dbReference>
<evidence type="ECO:0000256" key="2">
    <source>
        <dbReference type="ARBA" id="ARBA00021483"/>
    </source>
</evidence>
<proteinExistence type="predicted"/>
<dbReference type="GO" id="GO:0007165">
    <property type="term" value="P:signal transduction"/>
    <property type="evidence" value="ECO:0007669"/>
    <property type="project" value="InterPro"/>
</dbReference>
<organism evidence="5 6">
    <name type="scientific">Piscinibacter gummiphilus</name>
    <dbReference type="NCBI Taxonomy" id="946333"/>
    <lineage>
        <taxon>Bacteria</taxon>
        <taxon>Pseudomonadati</taxon>
        <taxon>Pseudomonadota</taxon>
        <taxon>Betaproteobacteria</taxon>
        <taxon>Burkholderiales</taxon>
        <taxon>Sphaerotilaceae</taxon>
        <taxon>Piscinibacter</taxon>
    </lineage>
</organism>
<protein>
    <recommendedName>
        <fullName evidence="2">Chemotaxis protein CheW</fullName>
    </recommendedName>
</protein>
<dbReference type="Gene3D" id="2.40.50.180">
    <property type="entry name" value="CheA-289, Domain 4"/>
    <property type="match status" value="1"/>
</dbReference>
<dbReference type="PROSITE" id="PS50851">
    <property type="entry name" value="CHEW"/>
    <property type="match status" value="1"/>
</dbReference>
<dbReference type="SMART" id="SM00260">
    <property type="entry name" value="CheW"/>
    <property type="match status" value="1"/>
</dbReference>
<dbReference type="GO" id="GO:0005829">
    <property type="term" value="C:cytosol"/>
    <property type="evidence" value="ECO:0007669"/>
    <property type="project" value="TreeGrafter"/>
</dbReference>
<evidence type="ECO:0000313" key="5">
    <source>
        <dbReference type="EMBL" id="ARN23962.1"/>
    </source>
</evidence>
<dbReference type="PANTHER" id="PTHR22617">
    <property type="entry name" value="CHEMOTAXIS SENSOR HISTIDINE KINASE-RELATED"/>
    <property type="match status" value="1"/>
</dbReference>
<comment type="subcellular location">
    <subcellularLocation>
        <location evidence="1">Cytoplasm</location>
    </subcellularLocation>
</comment>
<accession>A0A1W6LI59</accession>
<evidence type="ECO:0000313" key="6">
    <source>
        <dbReference type="Proteomes" id="UP000193427"/>
    </source>
</evidence>
<reference evidence="5 6" key="1">
    <citation type="submission" date="2016-04" db="EMBL/GenBank/DDBJ databases">
        <title>Complete genome sequence of natural rubber-degrading, novel Gram-negative bacterium, Rhizobacter gummiphilus strain NS21.</title>
        <authorList>
            <person name="Tabata M."/>
            <person name="Kasai D."/>
            <person name="Fukuda M."/>
        </authorList>
    </citation>
    <scope>NUCLEOTIDE SEQUENCE [LARGE SCALE GENOMIC DNA]</scope>
    <source>
        <strain evidence="5 6">NS21</strain>
    </source>
</reference>
<dbReference type="KEGG" id="rgu:A4W93_19165"/>
<feature type="domain" description="CheW-like" evidence="4">
    <location>
        <begin position="4"/>
        <end position="144"/>
    </location>
</feature>
<keyword evidence="6" id="KW-1185">Reference proteome</keyword>
<evidence type="ECO:0000259" key="4">
    <source>
        <dbReference type="PROSITE" id="PS50851"/>
    </source>
</evidence>
<dbReference type="AlphaFoldDB" id="A0A1W6LI59"/>
<dbReference type="Proteomes" id="UP000193427">
    <property type="component" value="Chromosome"/>
</dbReference>
<evidence type="ECO:0000256" key="3">
    <source>
        <dbReference type="ARBA" id="ARBA00022490"/>
    </source>
</evidence>
<name>A0A1W6LI59_9BURK</name>
<dbReference type="EMBL" id="CP015118">
    <property type="protein sequence ID" value="ARN23962.1"/>
    <property type="molecule type" value="Genomic_DNA"/>
</dbReference>
<dbReference type="SUPFAM" id="SSF50341">
    <property type="entry name" value="CheW-like"/>
    <property type="match status" value="1"/>
</dbReference>
<evidence type="ECO:0000256" key="1">
    <source>
        <dbReference type="ARBA" id="ARBA00004496"/>
    </source>
</evidence>
<dbReference type="Gene3D" id="2.30.30.40">
    <property type="entry name" value="SH3 Domains"/>
    <property type="match status" value="1"/>
</dbReference>
<dbReference type="InterPro" id="IPR039315">
    <property type="entry name" value="CheW"/>
</dbReference>